<dbReference type="NCBIfam" id="TIGR00369">
    <property type="entry name" value="unchar_dom_1"/>
    <property type="match status" value="1"/>
</dbReference>
<evidence type="ECO:0000256" key="1">
    <source>
        <dbReference type="ARBA" id="ARBA00008324"/>
    </source>
</evidence>
<dbReference type="Proteomes" id="UP000194420">
    <property type="component" value="Unassembled WGS sequence"/>
</dbReference>
<dbReference type="PANTHER" id="PTHR21660">
    <property type="entry name" value="THIOESTERASE SUPERFAMILY MEMBER-RELATED"/>
    <property type="match status" value="1"/>
</dbReference>
<evidence type="ECO:0000313" key="4">
    <source>
        <dbReference type="EMBL" id="SMQ74373.1"/>
    </source>
</evidence>
<dbReference type="OrthoDB" id="9813282at2"/>
<dbReference type="InterPro" id="IPR039298">
    <property type="entry name" value="ACOT13"/>
</dbReference>
<dbReference type="SUPFAM" id="SSF54637">
    <property type="entry name" value="Thioesterase/thiol ester dehydrase-isomerase"/>
    <property type="match status" value="1"/>
</dbReference>
<dbReference type="EMBL" id="FXWG01000003">
    <property type="protein sequence ID" value="SMQ74373.1"/>
    <property type="molecule type" value="Genomic_DNA"/>
</dbReference>
<evidence type="ECO:0000256" key="2">
    <source>
        <dbReference type="ARBA" id="ARBA00022801"/>
    </source>
</evidence>
<evidence type="ECO:0000313" key="5">
    <source>
        <dbReference type="Proteomes" id="UP000194420"/>
    </source>
</evidence>
<evidence type="ECO:0000259" key="3">
    <source>
        <dbReference type="Pfam" id="PF03061"/>
    </source>
</evidence>
<proteinExistence type="inferred from homology"/>
<dbReference type="AlphaFoldDB" id="A0A1Y6FPH2"/>
<gene>
    <name evidence="4" type="ORF">SAMN06297468_2604</name>
</gene>
<dbReference type="RefSeq" id="WP_086438457.1">
    <property type="nucleotide sequence ID" value="NZ_FXWG01000003.1"/>
</dbReference>
<organism evidence="4 5">
    <name type="scientific">Altererythrobacter xiamenensis</name>
    <dbReference type="NCBI Taxonomy" id="1316679"/>
    <lineage>
        <taxon>Bacteria</taxon>
        <taxon>Pseudomonadati</taxon>
        <taxon>Pseudomonadota</taxon>
        <taxon>Alphaproteobacteria</taxon>
        <taxon>Sphingomonadales</taxon>
        <taxon>Erythrobacteraceae</taxon>
        <taxon>Altererythrobacter</taxon>
    </lineage>
</organism>
<protein>
    <submittedName>
        <fullName evidence="4">Uncharacterized domain 1-containing protein</fullName>
    </submittedName>
</protein>
<reference evidence="5" key="1">
    <citation type="submission" date="2017-04" db="EMBL/GenBank/DDBJ databases">
        <authorList>
            <person name="Varghese N."/>
            <person name="Submissions S."/>
        </authorList>
    </citation>
    <scope>NUCLEOTIDE SEQUENCE [LARGE SCALE GENOMIC DNA]</scope>
</reference>
<feature type="domain" description="Thioesterase" evidence="3">
    <location>
        <begin position="43"/>
        <end position="119"/>
    </location>
</feature>
<dbReference type="CDD" id="cd03443">
    <property type="entry name" value="PaaI_thioesterase"/>
    <property type="match status" value="1"/>
</dbReference>
<dbReference type="InterPro" id="IPR006683">
    <property type="entry name" value="Thioestr_dom"/>
</dbReference>
<comment type="similarity">
    <text evidence="1">Belongs to the thioesterase PaaI family.</text>
</comment>
<name>A0A1Y6FPH2_9SPHN</name>
<sequence>MPDNNQPENSLYSYMGLHRIVKMDAEGFASIEYEAREEMCHSGGVVQGGFISGWIDAAMAHAAMAKNGPEIVPMSLELKVSFFAPARPGLLIAEGWVERHGKRTSFYEGHIKAMDGTVLAKGTSTILIADKSRVIKASEEARR</sequence>
<keyword evidence="5" id="KW-1185">Reference proteome</keyword>
<dbReference type="InterPro" id="IPR029069">
    <property type="entry name" value="HotDog_dom_sf"/>
</dbReference>
<dbReference type="Pfam" id="PF03061">
    <property type="entry name" value="4HBT"/>
    <property type="match status" value="1"/>
</dbReference>
<keyword evidence="2" id="KW-0378">Hydrolase</keyword>
<dbReference type="GO" id="GO:0047617">
    <property type="term" value="F:fatty acyl-CoA hydrolase activity"/>
    <property type="evidence" value="ECO:0007669"/>
    <property type="project" value="InterPro"/>
</dbReference>
<dbReference type="PANTHER" id="PTHR21660:SF1">
    <property type="entry name" value="ACYL-COENZYME A THIOESTERASE 13"/>
    <property type="match status" value="1"/>
</dbReference>
<accession>A0A1Y6FPH2</accession>
<dbReference type="InterPro" id="IPR003736">
    <property type="entry name" value="PAAI_dom"/>
</dbReference>
<dbReference type="Gene3D" id="3.10.129.10">
    <property type="entry name" value="Hotdog Thioesterase"/>
    <property type="match status" value="1"/>
</dbReference>